<feature type="binding site" evidence="15">
    <location>
        <position position="187"/>
    </location>
    <ligand>
        <name>Fe cation</name>
        <dbReference type="ChEBI" id="CHEBI:24875"/>
        <label>1</label>
    </ligand>
</feature>
<evidence type="ECO:0000256" key="7">
    <source>
        <dbReference type="ARBA" id="ARBA00022640"/>
    </source>
</evidence>
<feature type="binding site" evidence="15">
    <location>
        <position position="184"/>
    </location>
    <ligand>
        <name>Fe cation</name>
        <dbReference type="ChEBI" id="CHEBI:24875"/>
        <label>2</label>
    </ligand>
</feature>
<comment type="caution">
    <text evidence="18">The sequence shown here is derived from an EMBL/GenBank/DDBJ whole genome shotgun (WGS) entry which is preliminary data.</text>
</comment>
<keyword evidence="12 15" id="KW-0408">Iron</keyword>
<dbReference type="PANTHER" id="PTHR31155">
    <property type="entry name" value="ACYL- ACYL-CARRIER-PROTEIN DESATURASE-RELATED"/>
    <property type="match status" value="1"/>
</dbReference>
<keyword evidence="7" id="KW-0934">Plastid</keyword>
<evidence type="ECO:0000256" key="1">
    <source>
        <dbReference type="ARBA" id="ARBA00004229"/>
    </source>
</evidence>
<keyword evidence="6 16" id="KW-0150">Chloroplast</keyword>
<dbReference type="PIRSF" id="PIRSF000346">
    <property type="entry name" value="Dlt9_acylACP_des"/>
    <property type="match status" value="1"/>
</dbReference>
<dbReference type="GO" id="GO:0045300">
    <property type="term" value="F:stearoyl-[ACP] desaturase activity"/>
    <property type="evidence" value="ECO:0007669"/>
    <property type="project" value="InterPro"/>
</dbReference>
<dbReference type="CDD" id="cd01050">
    <property type="entry name" value="Acyl_ACP_Desat"/>
    <property type="match status" value="1"/>
</dbReference>
<feature type="chain" id="PRO_5018051845" description="Acyl-[acyl-carrier-protein] desaturase" evidence="17">
    <location>
        <begin position="17"/>
        <end position="424"/>
    </location>
</feature>
<evidence type="ECO:0000256" key="12">
    <source>
        <dbReference type="ARBA" id="ARBA00023004"/>
    </source>
</evidence>
<reference evidence="19" key="1">
    <citation type="journal article" date="2019" name="Nat. Commun.">
        <title>The genome of broomcorn millet.</title>
        <authorList>
            <person name="Zou C."/>
            <person name="Miki D."/>
            <person name="Li D."/>
            <person name="Tang Q."/>
            <person name="Xiao L."/>
            <person name="Rajput S."/>
            <person name="Deng P."/>
            <person name="Jia W."/>
            <person name="Huang R."/>
            <person name="Zhang M."/>
            <person name="Sun Y."/>
            <person name="Hu J."/>
            <person name="Fu X."/>
            <person name="Schnable P.S."/>
            <person name="Li F."/>
            <person name="Zhang H."/>
            <person name="Feng B."/>
            <person name="Zhu X."/>
            <person name="Liu R."/>
            <person name="Schnable J.C."/>
            <person name="Zhu J.-K."/>
            <person name="Zhang H."/>
        </authorList>
    </citation>
    <scope>NUCLEOTIDE SEQUENCE [LARGE SCALE GENOMIC DNA]</scope>
</reference>
<gene>
    <name evidence="18" type="ORF">C2845_PM11G05250</name>
</gene>
<dbReference type="AlphaFoldDB" id="A0A3L6RSP5"/>
<dbReference type="Gene3D" id="1.10.620.20">
    <property type="entry name" value="Ribonucleotide Reductase, subunit A"/>
    <property type="match status" value="1"/>
</dbReference>
<comment type="subunit">
    <text evidence="4 16">Homodimer.</text>
</comment>
<feature type="binding site" evidence="15">
    <location>
        <position position="184"/>
    </location>
    <ligand>
        <name>Fe cation</name>
        <dbReference type="ChEBI" id="CHEBI:24875"/>
        <label>1</label>
    </ligand>
</feature>
<evidence type="ECO:0000256" key="13">
    <source>
        <dbReference type="ARBA" id="ARBA00023098"/>
    </source>
</evidence>
<evidence type="ECO:0000256" key="15">
    <source>
        <dbReference type="PIRSR" id="PIRSR000346-1"/>
    </source>
</evidence>
<dbReference type="OrthoDB" id="1924153at2759"/>
<evidence type="ECO:0000256" key="5">
    <source>
        <dbReference type="ARBA" id="ARBA00022516"/>
    </source>
</evidence>
<keyword evidence="10" id="KW-0809">Transit peptide</keyword>
<evidence type="ECO:0000313" key="18">
    <source>
        <dbReference type="EMBL" id="RLN08826.1"/>
    </source>
</evidence>
<evidence type="ECO:0000313" key="19">
    <source>
        <dbReference type="Proteomes" id="UP000275267"/>
    </source>
</evidence>
<evidence type="ECO:0000256" key="8">
    <source>
        <dbReference type="ARBA" id="ARBA00022723"/>
    </source>
</evidence>
<keyword evidence="11 16" id="KW-0560">Oxidoreductase</keyword>
<dbReference type="STRING" id="4540.A0A3L6RSP5"/>
<dbReference type="UniPathway" id="UPA00199"/>
<comment type="subcellular location">
    <subcellularLocation>
        <location evidence="1">Plastid</location>
        <location evidence="1">Chloroplast</location>
    </subcellularLocation>
</comment>
<keyword evidence="17" id="KW-0732">Signal</keyword>
<dbReference type="EC" id="1.14.19.-" evidence="16"/>
<evidence type="ECO:0000256" key="3">
    <source>
        <dbReference type="ARBA" id="ARBA00008749"/>
    </source>
</evidence>
<sequence>MSLMVAAAAAVLPSSGALFGAPTAAAPPCRGSRRRRALSPVVAMASAAQQVRAPRKPFAPPREVHRPVAHSLPPQKREIFESLNSWAADTILPLLKPVESSWQPQDYLPDASSESFGDEVRELRARAREIPDDYFVCLVGDMVTEEALPTYQTMLNTLDGGVRDETGASPTSWAVWTRAWTAEENRHGDLMNKYLFLSGRVDMRQIEKTIQYLISSGMASRPRIDSAMRDSAIMFLMDLLMPWLAAGPQDGDEPERATFISHGNTARHARRYGDAKLAQICGTIAADEKRHESAYQRIVAKLFEVDPDYTARAFADMMRKKVAMPAHLMYDGRDDGLFARFSAVAQRLGVYTARDYADIIEFLVRRWGVADLTGLSGEGRRAQEFVCSLGPRFRRLEERAQAARAKDDAEFAPFSWIYDRQVQL</sequence>
<keyword evidence="19" id="KW-1185">Reference proteome</keyword>
<keyword evidence="14 16" id="KW-0275">Fatty acid biosynthesis</keyword>
<feature type="binding site" evidence="15">
    <location>
        <position position="145"/>
    </location>
    <ligand>
        <name>Fe cation</name>
        <dbReference type="ChEBI" id="CHEBI:24875"/>
        <label>1</label>
    </ligand>
</feature>
<dbReference type="InterPro" id="IPR005803">
    <property type="entry name" value="FADS-2_CS"/>
</dbReference>
<dbReference type="PANTHER" id="PTHR31155:SF8">
    <property type="entry name" value="ACYL-[ACYL-CARRIER-PROTEIN] DESATURASE 3, CHLOROPLASTIC"/>
    <property type="match status" value="1"/>
</dbReference>
<organism evidence="18 19">
    <name type="scientific">Panicum miliaceum</name>
    <name type="common">Proso millet</name>
    <name type="synonym">Broomcorn millet</name>
    <dbReference type="NCBI Taxonomy" id="4540"/>
    <lineage>
        <taxon>Eukaryota</taxon>
        <taxon>Viridiplantae</taxon>
        <taxon>Streptophyta</taxon>
        <taxon>Embryophyta</taxon>
        <taxon>Tracheophyta</taxon>
        <taxon>Spermatophyta</taxon>
        <taxon>Magnoliopsida</taxon>
        <taxon>Liliopsida</taxon>
        <taxon>Poales</taxon>
        <taxon>Poaceae</taxon>
        <taxon>PACMAD clade</taxon>
        <taxon>Panicoideae</taxon>
        <taxon>Panicodae</taxon>
        <taxon>Paniceae</taxon>
        <taxon>Panicinae</taxon>
        <taxon>Panicum</taxon>
        <taxon>Panicum sect. Panicum</taxon>
    </lineage>
</organism>
<feature type="binding site" evidence="15">
    <location>
        <position position="291"/>
    </location>
    <ligand>
        <name>Fe cation</name>
        <dbReference type="ChEBI" id="CHEBI:24875"/>
        <label>2</label>
    </ligand>
</feature>
<evidence type="ECO:0000256" key="16">
    <source>
        <dbReference type="RuleBase" id="RU000582"/>
    </source>
</evidence>
<feature type="binding site" evidence="15">
    <location>
        <position position="255"/>
    </location>
    <ligand>
        <name>Fe cation</name>
        <dbReference type="ChEBI" id="CHEBI:24875"/>
        <label>2</label>
    </ligand>
</feature>
<keyword evidence="13" id="KW-0443">Lipid metabolism</keyword>
<feature type="binding site" evidence="15">
    <location>
        <position position="288"/>
    </location>
    <ligand>
        <name>Fe cation</name>
        <dbReference type="ChEBI" id="CHEBI:24875"/>
        <label>2</label>
    </ligand>
</feature>
<dbReference type="SUPFAM" id="SSF47240">
    <property type="entry name" value="Ferritin-like"/>
    <property type="match status" value="1"/>
</dbReference>
<evidence type="ECO:0000256" key="17">
    <source>
        <dbReference type="SAM" id="SignalP"/>
    </source>
</evidence>
<evidence type="ECO:0000256" key="11">
    <source>
        <dbReference type="ARBA" id="ARBA00023002"/>
    </source>
</evidence>
<dbReference type="GO" id="GO:0006633">
    <property type="term" value="P:fatty acid biosynthetic process"/>
    <property type="evidence" value="ECO:0007669"/>
    <property type="project" value="UniProtKB-KW"/>
</dbReference>
<keyword evidence="5 16" id="KW-0444">Lipid biosynthesis</keyword>
<accession>A0A3L6RSP5</accession>
<name>A0A3L6RSP5_PANMI</name>
<feature type="signal peptide" evidence="17">
    <location>
        <begin position="1"/>
        <end position="16"/>
    </location>
</feature>
<dbReference type="Pfam" id="PF03405">
    <property type="entry name" value="FA_desaturase_2"/>
    <property type="match status" value="2"/>
</dbReference>
<dbReference type="Proteomes" id="UP000275267">
    <property type="component" value="Unassembled WGS sequence"/>
</dbReference>
<dbReference type="InterPro" id="IPR005067">
    <property type="entry name" value="Fatty_acid_desaturase-2"/>
</dbReference>
<protein>
    <recommendedName>
        <fullName evidence="16">Acyl-[acyl-carrier-protein] desaturase</fullName>
        <ecNumber evidence="16">1.14.19.-</ecNumber>
    </recommendedName>
</protein>
<keyword evidence="9" id="KW-0276">Fatty acid metabolism</keyword>
<evidence type="ECO:0000256" key="6">
    <source>
        <dbReference type="ARBA" id="ARBA00022528"/>
    </source>
</evidence>
<dbReference type="InterPro" id="IPR012348">
    <property type="entry name" value="RNR-like"/>
</dbReference>
<evidence type="ECO:0000256" key="2">
    <source>
        <dbReference type="ARBA" id="ARBA00004872"/>
    </source>
</evidence>
<proteinExistence type="inferred from homology"/>
<keyword evidence="8 15" id="KW-0479">Metal-binding</keyword>
<evidence type="ECO:0000256" key="10">
    <source>
        <dbReference type="ARBA" id="ARBA00022946"/>
    </source>
</evidence>
<dbReference type="GO" id="GO:0009570">
    <property type="term" value="C:chloroplast stroma"/>
    <property type="evidence" value="ECO:0007669"/>
    <property type="project" value="TreeGrafter"/>
</dbReference>
<feature type="binding site" evidence="15">
    <location>
        <position position="288"/>
    </location>
    <ligand>
        <name>Fe cation</name>
        <dbReference type="ChEBI" id="CHEBI:24875"/>
        <label>1</label>
    </ligand>
</feature>
<evidence type="ECO:0000256" key="14">
    <source>
        <dbReference type="ARBA" id="ARBA00023160"/>
    </source>
</evidence>
<evidence type="ECO:0000256" key="9">
    <source>
        <dbReference type="ARBA" id="ARBA00022832"/>
    </source>
</evidence>
<dbReference type="GO" id="GO:0046872">
    <property type="term" value="F:metal ion binding"/>
    <property type="evidence" value="ECO:0007669"/>
    <property type="project" value="UniProtKB-KW"/>
</dbReference>
<dbReference type="InterPro" id="IPR009078">
    <property type="entry name" value="Ferritin-like_SF"/>
</dbReference>
<comment type="cofactor">
    <cofactor evidence="16">
        <name>Fe(2+)</name>
        <dbReference type="ChEBI" id="CHEBI:29033"/>
    </cofactor>
    <text evidence="16">Binds 2 Fe(2+) ions per subunit.</text>
</comment>
<evidence type="ECO:0000256" key="4">
    <source>
        <dbReference type="ARBA" id="ARBA00011738"/>
    </source>
</evidence>
<dbReference type="EMBL" id="PQIB02000007">
    <property type="protein sequence ID" value="RLN08826.1"/>
    <property type="molecule type" value="Genomic_DNA"/>
</dbReference>
<comment type="function">
    <text evidence="16">Introduction of a cis double bond between carbons of the acyl chain.</text>
</comment>
<comment type="cofactor">
    <cofactor evidence="15">
        <name>Fe cation</name>
        <dbReference type="ChEBI" id="CHEBI:24875"/>
    </cofactor>
    <text evidence="15">Binds 2 iron ions per subunit.</text>
</comment>
<comment type="similarity">
    <text evidence="3 16">Belongs to the fatty acid desaturase type 2 family.</text>
</comment>
<comment type="pathway">
    <text evidence="2">Lipid metabolism; fatty acid metabolism.</text>
</comment>
<dbReference type="PROSITE" id="PS00574">
    <property type="entry name" value="FATTY_ACID_DESATUR_2"/>
    <property type="match status" value="1"/>
</dbReference>